<keyword evidence="7" id="KW-0482">Metalloprotease</keyword>
<keyword evidence="6" id="KW-0862">Zinc</keyword>
<dbReference type="PANTHER" id="PTHR47466">
    <property type="match status" value="1"/>
</dbReference>
<keyword evidence="2" id="KW-0645">Protease</keyword>
<evidence type="ECO:0000256" key="5">
    <source>
        <dbReference type="ARBA" id="ARBA00022801"/>
    </source>
</evidence>
<feature type="region of interest" description="Disordered" evidence="9">
    <location>
        <begin position="110"/>
        <end position="130"/>
    </location>
</feature>
<dbReference type="Gene3D" id="3.40.390.10">
    <property type="entry name" value="Collagenase (Catalytic Domain)"/>
    <property type="match status" value="1"/>
</dbReference>
<keyword evidence="8" id="KW-1015">Disulfide bond</keyword>
<evidence type="ECO:0000256" key="1">
    <source>
        <dbReference type="ARBA" id="ARBA00008721"/>
    </source>
</evidence>
<dbReference type="GO" id="GO:0006508">
    <property type="term" value="P:proteolysis"/>
    <property type="evidence" value="ECO:0007669"/>
    <property type="project" value="UniProtKB-KW"/>
</dbReference>
<evidence type="ECO:0000256" key="10">
    <source>
        <dbReference type="SAM" id="SignalP"/>
    </source>
</evidence>
<dbReference type="AlphaFoldDB" id="A0AAU9CW19"/>
<dbReference type="GO" id="GO:0008237">
    <property type="term" value="F:metallopeptidase activity"/>
    <property type="evidence" value="ECO:0007669"/>
    <property type="project" value="UniProtKB-KW"/>
</dbReference>
<keyword evidence="3" id="KW-0479">Metal-binding</keyword>
<evidence type="ECO:0000313" key="13">
    <source>
        <dbReference type="Proteomes" id="UP001348817"/>
    </source>
</evidence>
<name>A0AAU9CW19_9BACT</name>
<dbReference type="PANTHER" id="PTHR47466:SF1">
    <property type="entry name" value="METALLOPROTEASE MEP1 (AFU_ORTHOLOGUE AFUA_1G07730)-RELATED"/>
    <property type="match status" value="1"/>
</dbReference>
<proteinExistence type="inferred from homology"/>
<feature type="domain" description="Peptidase M43 pregnancy-associated plasma-A" evidence="11">
    <location>
        <begin position="147"/>
        <end position="297"/>
    </location>
</feature>
<gene>
    <name evidence="12" type="ORF">FUAX_36540</name>
</gene>
<organism evidence="12 13">
    <name type="scientific">Fulvitalea axinellae</name>
    <dbReference type="NCBI Taxonomy" id="1182444"/>
    <lineage>
        <taxon>Bacteria</taxon>
        <taxon>Pseudomonadati</taxon>
        <taxon>Bacteroidota</taxon>
        <taxon>Cytophagia</taxon>
        <taxon>Cytophagales</taxon>
        <taxon>Persicobacteraceae</taxon>
        <taxon>Fulvitalea</taxon>
    </lineage>
</organism>
<evidence type="ECO:0000256" key="3">
    <source>
        <dbReference type="ARBA" id="ARBA00022723"/>
    </source>
</evidence>
<keyword evidence="5" id="KW-0378">Hydrolase</keyword>
<dbReference type="InterPro" id="IPR008754">
    <property type="entry name" value="Peptidase_M43"/>
</dbReference>
<dbReference type="RefSeq" id="WP_338392729.1">
    <property type="nucleotide sequence ID" value="NZ_AP025314.1"/>
</dbReference>
<dbReference type="PROSITE" id="PS51257">
    <property type="entry name" value="PROKAR_LIPOPROTEIN"/>
    <property type="match status" value="1"/>
</dbReference>
<evidence type="ECO:0000256" key="9">
    <source>
        <dbReference type="SAM" id="MobiDB-lite"/>
    </source>
</evidence>
<evidence type="ECO:0000313" key="12">
    <source>
        <dbReference type="EMBL" id="BDD11222.1"/>
    </source>
</evidence>
<sequence length="317" mass="35379">MTNRIVFSILLLSVFLFSCADNEALEDSRPDEEETTEAVYILPVVVHIIHTGEETGTGYNLSEERIIGQIKTLNDDFRKKPGTLGYNTHPLGTDAKIEFKFAEIDPDGNPTSGITRINGHDVSENTDDVDDTDSEGWFFDTLPKYGYWDTQRYINIWVFPFEPNRILGQASFPKADIAGLEDISASITTGIVITSPHFGTSDLEGGSNLGRSLTHEMGHFLGLEHLWGKIENADCAEYDDYCEDTPLVSRRTKNCDNGPPSCGGEPALTQNYMDYTDDSCMNMFTKDQVARMRYVLENSPVQSSLKSSTALQRPSMR</sequence>
<evidence type="ECO:0000256" key="4">
    <source>
        <dbReference type="ARBA" id="ARBA00022729"/>
    </source>
</evidence>
<evidence type="ECO:0000256" key="6">
    <source>
        <dbReference type="ARBA" id="ARBA00022833"/>
    </source>
</evidence>
<comment type="similarity">
    <text evidence="1">Belongs to the peptidase M43B family.</text>
</comment>
<feature type="chain" id="PRO_5043358735" description="Peptidase M43 pregnancy-associated plasma-A domain-containing protein" evidence="10">
    <location>
        <begin position="21"/>
        <end position="317"/>
    </location>
</feature>
<dbReference type="SUPFAM" id="SSF55486">
    <property type="entry name" value="Metalloproteases ('zincins'), catalytic domain"/>
    <property type="match status" value="1"/>
</dbReference>
<accession>A0AAU9CW19</accession>
<evidence type="ECO:0000256" key="2">
    <source>
        <dbReference type="ARBA" id="ARBA00022670"/>
    </source>
</evidence>
<dbReference type="InterPro" id="IPR024079">
    <property type="entry name" value="MetalloPept_cat_dom_sf"/>
</dbReference>
<protein>
    <recommendedName>
        <fullName evidence="11">Peptidase M43 pregnancy-associated plasma-A domain-containing protein</fullName>
    </recommendedName>
</protein>
<keyword evidence="13" id="KW-1185">Reference proteome</keyword>
<dbReference type="KEGG" id="fax:FUAX_36540"/>
<dbReference type="Proteomes" id="UP001348817">
    <property type="component" value="Chromosome"/>
</dbReference>
<feature type="signal peptide" evidence="10">
    <location>
        <begin position="1"/>
        <end position="20"/>
    </location>
</feature>
<dbReference type="GO" id="GO:0046872">
    <property type="term" value="F:metal ion binding"/>
    <property type="evidence" value="ECO:0007669"/>
    <property type="project" value="UniProtKB-KW"/>
</dbReference>
<dbReference type="Pfam" id="PF05572">
    <property type="entry name" value="Peptidase_M43"/>
    <property type="match status" value="1"/>
</dbReference>
<dbReference type="EMBL" id="AP025314">
    <property type="protein sequence ID" value="BDD11222.1"/>
    <property type="molecule type" value="Genomic_DNA"/>
</dbReference>
<evidence type="ECO:0000256" key="7">
    <source>
        <dbReference type="ARBA" id="ARBA00023049"/>
    </source>
</evidence>
<keyword evidence="4 10" id="KW-0732">Signal</keyword>
<reference evidence="12 13" key="1">
    <citation type="submission" date="2021-12" db="EMBL/GenBank/DDBJ databases">
        <title>Genome sequencing of bacteria with rrn-lacking chromosome and rrn-plasmid.</title>
        <authorList>
            <person name="Anda M."/>
            <person name="Iwasaki W."/>
        </authorList>
    </citation>
    <scope>NUCLEOTIDE SEQUENCE [LARGE SCALE GENOMIC DNA]</scope>
    <source>
        <strain evidence="12 13">DSM 100852</strain>
    </source>
</reference>
<evidence type="ECO:0000259" key="11">
    <source>
        <dbReference type="Pfam" id="PF05572"/>
    </source>
</evidence>
<evidence type="ECO:0000256" key="8">
    <source>
        <dbReference type="ARBA" id="ARBA00023157"/>
    </source>
</evidence>